<protein>
    <submittedName>
        <fullName evidence="1">Uncharacterized protein</fullName>
    </submittedName>
</protein>
<dbReference type="Proteomes" id="UP001179280">
    <property type="component" value="Unassembled WGS sequence"/>
</dbReference>
<evidence type="ECO:0000313" key="2">
    <source>
        <dbReference type="Proteomes" id="UP001179280"/>
    </source>
</evidence>
<comment type="caution">
    <text evidence="1">The sequence shown here is derived from an EMBL/GenBank/DDBJ whole genome shotgun (WGS) entry which is preliminary data.</text>
</comment>
<dbReference type="Pfam" id="PF07454">
    <property type="entry name" value="SpoIIP"/>
    <property type="match status" value="1"/>
</dbReference>
<reference evidence="1" key="1">
    <citation type="submission" date="2021-01" db="EMBL/GenBank/DDBJ databases">
        <title>Genomic Encyclopedia of Type Strains, Phase IV (KMG-IV): sequencing the most valuable type-strain genomes for metagenomic binning, comparative biology and taxonomic classification.</title>
        <authorList>
            <person name="Goeker M."/>
        </authorList>
    </citation>
    <scope>NUCLEOTIDE SEQUENCE</scope>
    <source>
        <strain evidence="1">DSM 21943</strain>
    </source>
</reference>
<dbReference type="EMBL" id="JAFBCV010000011">
    <property type="protein sequence ID" value="MBM7840104.1"/>
    <property type="molecule type" value="Genomic_DNA"/>
</dbReference>
<dbReference type="RefSeq" id="WP_204467549.1">
    <property type="nucleotide sequence ID" value="NZ_JAFBCV010000011.1"/>
</dbReference>
<name>A0ABS2SX94_9BACI</name>
<evidence type="ECO:0000313" key="1">
    <source>
        <dbReference type="EMBL" id="MBM7840104.1"/>
    </source>
</evidence>
<proteinExistence type="predicted"/>
<keyword evidence="2" id="KW-1185">Reference proteome</keyword>
<organism evidence="1 2">
    <name type="scientific">Shouchella xiaoxiensis</name>
    <dbReference type="NCBI Taxonomy" id="766895"/>
    <lineage>
        <taxon>Bacteria</taxon>
        <taxon>Bacillati</taxon>
        <taxon>Bacillota</taxon>
        <taxon>Bacilli</taxon>
        <taxon>Bacillales</taxon>
        <taxon>Bacillaceae</taxon>
        <taxon>Shouchella</taxon>
    </lineage>
</organism>
<gene>
    <name evidence="1" type="ORF">JOC54_003384</name>
</gene>
<dbReference type="InterPro" id="IPR010897">
    <property type="entry name" value="Spore_II_P"/>
</dbReference>
<accession>A0ABS2SX94</accession>
<sequence length="171" mass="19056">MYKWLLIGFITTVFLAGGESSVEPITHPTDGQASGTEQPAHVSFEIGKEVVNRSYTTLIQDSSEQARVLFQVHMGAPNAEEQKQLAYQLHNYLERYKPGLSRGILTEVALDDTTDHTSLKIVVGGSENTEEELNETTKVVQTSIEVLKHLKTNANLLETSRLVFLVSRKRV</sequence>